<feature type="compositionally biased region" description="Acidic residues" evidence="1">
    <location>
        <begin position="61"/>
        <end position="82"/>
    </location>
</feature>
<comment type="caution">
    <text evidence="2">The sequence shown here is derived from an EMBL/GenBank/DDBJ whole genome shotgun (WGS) entry which is preliminary data.</text>
</comment>
<reference evidence="2 3" key="1">
    <citation type="journal article" date="2018" name="PLoS ONE">
        <title>The draft genome of Kipferlia bialata reveals reductive genome evolution in fornicate parasites.</title>
        <authorList>
            <person name="Tanifuji G."/>
            <person name="Takabayashi S."/>
            <person name="Kume K."/>
            <person name="Takagi M."/>
            <person name="Nakayama T."/>
            <person name="Kamikawa R."/>
            <person name="Inagaki Y."/>
            <person name="Hashimoto T."/>
        </authorList>
    </citation>
    <scope>NUCLEOTIDE SEQUENCE [LARGE SCALE GENOMIC DNA]</scope>
    <source>
        <strain evidence="2">NY0173</strain>
    </source>
</reference>
<keyword evidence="3" id="KW-1185">Reference proteome</keyword>
<dbReference type="EMBL" id="BDIP01004396">
    <property type="protein sequence ID" value="GCA63652.1"/>
    <property type="molecule type" value="Genomic_DNA"/>
</dbReference>
<accession>A0A391P6E9</accession>
<gene>
    <name evidence="2" type="ORF">KIPB_011127</name>
</gene>
<evidence type="ECO:0000256" key="1">
    <source>
        <dbReference type="SAM" id="MobiDB-lite"/>
    </source>
</evidence>
<dbReference type="Proteomes" id="UP000265618">
    <property type="component" value="Unassembled WGS sequence"/>
</dbReference>
<feature type="non-terminal residue" evidence="2">
    <location>
        <position position="399"/>
    </location>
</feature>
<protein>
    <submittedName>
        <fullName evidence="2">Uncharacterized protein</fullName>
    </submittedName>
</protein>
<name>A0A391P6E9_9EUKA</name>
<sequence length="399" mass="45055">STLSDSDVQRIADAVRQSIKGYIDTLVVTETHTEREGETHSETLVEREGERETELVLDPVPESDSETECEADVSEVEGEAEGDAGSSGQTGSEGEELVYFLDRAYEFSEFDGTTMYTDTRPYIWGDTVFAYKDNHPAHKRYSLPITGAVSYDIAVPPGDLVAWTMTPSSRMDVVFGKWRKWDENQEPVRMNKHLLNDADDDILCYRRGDCVTCATRLGTYQFTNLNPNEYAYLPITVSTRQLHARPSLTITQSPEITAAARTTLEGEREDGYFRTVERERAFYLARRVAEGMRFITANGVDDKGLVFYRDLEHKAWGEYHATYDRIVFAFPPCAEPTTWVVECMPGTSIKWKDETEWRGTTYFTREGNRVTASQTGETGELATCTPSGREKGHLGRPVN</sequence>
<feature type="non-terminal residue" evidence="2">
    <location>
        <position position="1"/>
    </location>
</feature>
<dbReference type="AlphaFoldDB" id="A0A391P6E9"/>
<feature type="compositionally biased region" description="Low complexity" evidence="1">
    <location>
        <begin position="83"/>
        <end position="92"/>
    </location>
</feature>
<feature type="compositionally biased region" description="Basic and acidic residues" evidence="1">
    <location>
        <begin position="31"/>
        <end position="54"/>
    </location>
</feature>
<proteinExistence type="predicted"/>
<feature type="region of interest" description="Disordered" evidence="1">
    <location>
        <begin position="30"/>
        <end position="93"/>
    </location>
</feature>
<feature type="region of interest" description="Disordered" evidence="1">
    <location>
        <begin position="374"/>
        <end position="399"/>
    </location>
</feature>
<organism evidence="2 3">
    <name type="scientific">Kipferlia bialata</name>
    <dbReference type="NCBI Taxonomy" id="797122"/>
    <lineage>
        <taxon>Eukaryota</taxon>
        <taxon>Metamonada</taxon>
        <taxon>Carpediemonas-like organisms</taxon>
        <taxon>Kipferlia</taxon>
    </lineage>
</organism>
<evidence type="ECO:0000313" key="2">
    <source>
        <dbReference type="EMBL" id="GCA63652.1"/>
    </source>
</evidence>
<evidence type="ECO:0000313" key="3">
    <source>
        <dbReference type="Proteomes" id="UP000265618"/>
    </source>
</evidence>